<comment type="caution">
    <text evidence="1">The sequence shown here is derived from an EMBL/GenBank/DDBJ whole genome shotgun (WGS) entry which is preliminary data.</text>
</comment>
<dbReference type="RefSeq" id="WP_123105126.1">
    <property type="nucleotide sequence ID" value="NZ_RIBZ01000333.1"/>
</dbReference>
<gene>
    <name evidence="1" type="ORF">EEJ42_30735</name>
</gene>
<dbReference type="EMBL" id="RIBZ01000333">
    <property type="protein sequence ID" value="RNG16647.1"/>
    <property type="molecule type" value="Genomic_DNA"/>
</dbReference>
<dbReference type="AlphaFoldDB" id="A0A3M8VIF0"/>
<dbReference type="Proteomes" id="UP000275401">
    <property type="component" value="Unassembled WGS sequence"/>
</dbReference>
<evidence type="ECO:0000313" key="1">
    <source>
        <dbReference type="EMBL" id="RNG16647.1"/>
    </source>
</evidence>
<dbReference type="Gene3D" id="1.10.10.10">
    <property type="entry name" value="Winged helix-like DNA-binding domain superfamily/Winged helix DNA-binding domain"/>
    <property type="match status" value="1"/>
</dbReference>
<dbReference type="InterPro" id="IPR036390">
    <property type="entry name" value="WH_DNA-bd_sf"/>
</dbReference>
<organism evidence="1 2">
    <name type="scientific">Streptomyces botrytidirepellens</name>
    <dbReference type="NCBI Taxonomy" id="2486417"/>
    <lineage>
        <taxon>Bacteria</taxon>
        <taxon>Bacillati</taxon>
        <taxon>Actinomycetota</taxon>
        <taxon>Actinomycetes</taxon>
        <taxon>Kitasatosporales</taxon>
        <taxon>Streptomycetaceae</taxon>
        <taxon>Streptomyces</taxon>
    </lineage>
</organism>
<protein>
    <submittedName>
        <fullName evidence="1">MarR family transcriptional regulator</fullName>
    </submittedName>
</protein>
<dbReference type="SUPFAM" id="SSF46785">
    <property type="entry name" value="Winged helix' DNA-binding domain"/>
    <property type="match status" value="1"/>
</dbReference>
<proteinExistence type="predicted"/>
<name>A0A3M8VIF0_9ACTN</name>
<keyword evidence="2" id="KW-1185">Reference proteome</keyword>
<evidence type="ECO:0000313" key="2">
    <source>
        <dbReference type="Proteomes" id="UP000275401"/>
    </source>
</evidence>
<reference evidence="1 2" key="1">
    <citation type="submission" date="2018-11" db="EMBL/GenBank/DDBJ databases">
        <title>The Potential of Streptomyces as Biocontrol Agents against the Tomato grey mould, Botrytis cinerea (Gray mold) Frontiers in Microbiology.</title>
        <authorList>
            <person name="Li D."/>
        </authorList>
    </citation>
    <scope>NUCLEOTIDE SEQUENCE [LARGE SCALE GENOMIC DNA]</scope>
    <source>
        <strain evidence="1 2">NEAU-LD23</strain>
    </source>
</reference>
<accession>A0A3M8VIF0</accession>
<sequence length="156" mass="17591">METEPEHLDVSALAAQPIAYWTWATTRALLQHVRSSLARVDVTQQQWWTLNYVDAAENGLTRAQVRDRLDAFLDEVSPEDMGHAVDSLLHREWLTADDADRLTLTDAGRDAKVRIKDLVAELRSEIHEGITDEEYAAALTILQRMIRNVGGTATPR</sequence>
<dbReference type="InterPro" id="IPR036388">
    <property type="entry name" value="WH-like_DNA-bd_sf"/>
</dbReference>